<dbReference type="GO" id="GO:0008258">
    <property type="term" value="P:head involution"/>
    <property type="evidence" value="ECO:0007669"/>
    <property type="project" value="UniProtKB-ARBA"/>
</dbReference>
<keyword evidence="4" id="KW-0963">Cytoplasm</keyword>
<keyword evidence="3" id="KW-0217">Developmental protein</keyword>
<reference evidence="7" key="1">
    <citation type="submission" date="2021-12" db="EMBL/GenBank/DDBJ databases">
        <authorList>
            <person name="King R."/>
        </authorList>
    </citation>
    <scope>NUCLEOTIDE SEQUENCE</scope>
</reference>
<name>A0A9P0AC91_BEMTA</name>
<dbReference type="GO" id="GO:0006979">
    <property type="term" value="P:response to oxidative stress"/>
    <property type="evidence" value="ECO:0007669"/>
    <property type="project" value="UniProtKB-ARBA"/>
</dbReference>
<dbReference type="EMBL" id="OU963867">
    <property type="protein sequence ID" value="CAH0391275.1"/>
    <property type="molecule type" value="Genomic_DNA"/>
</dbReference>
<dbReference type="PANTHER" id="PTHR12478:SF16">
    <property type="entry name" value="PROTEIN CHARYBDE-RELATED"/>
    <property type="match status" value="1"/>
</dbReference>
<dbReference type="GO" id="GO:0005737">
    <property type="term" value="C:cytoplasm"/>
    <property type="evidence" value="ECO:0007669"/>
    <property type="project" value="UniProtKB-SubCell"/>
</dbReference>
<evidence type="ECO:0000313" key="7">
    <source>
        <dbReference type="EMBL" id="CAH0391275.1"/>
    </source>
</evidence>
<evidence type="ECO:0000256" key="4">
    <source>
        <dbReference type="ARBA" id="ARBA00022490"/>
    </source>
</evidence>
<gene>
    <name evidence="7" type="ORF">BEMITA_LOCUS9912</name>
</gene>
<dbReference type="AlphaFoldDB" id="A0A9P0AC91"/>
<evidence type="ECO:0000256" key="1">
    <source>
        <dbReference type="ARBA" id="ARBA00004496"/>
    </source>
</evidence>
<dbReference type="Gene3D" id="3.90.470.40">
    <property type="entry name" value="RTP801-like"/>
    <property type="match status" value="1"/>
</dbReference>
<evidence type="ECO:0008006" key="9">
    <source>
        <dbReference type="Google" id="ProtNLM"/>
    </source>
</evidence>
<dbReference type="GO" id="GO:0006915">
    <property type="term" value="P:apoptotic process"/>
    <property type="evidence" value="ECO:0007669"/>
    <property type="project" value="UniProtKB-KW"/>
</dbReference>
<evidence type="ECO:0000256" key="6">
    <source>
        <dbReference type="ARBA" id="ARBA00059352"/>
    </source>
</evidence>
<organism evidence="7 8">
    <name type="scientific">Bemisia tabaci</name>
    <name type="common">Sweetpotato whitefly</name>
    <name type="synonym">Aleurodes tabaci</name>
    <dbReference type="NCBI Taxonomy" id="7038"/>
    <lineage>
        <taxon>Eukaryota</taxon>
        <taxon>Metazoa</taxon>
        <taxon>Ecdysozoa</taxon>
        <taxon>Arthropoda</taxon>
        <taxon>Hexapoda</taxon>
        <taxon>Insecta</taxon>
        <taxon>Pterygota</taxon>
        <taxon>Neoptera</taxon>
        <taxon>Paraneoptera</taxon>
        <taxon>Hemiptera</taxon>
        <taxon>Sternorrhyncha</taxon>
        <taxon>Aleyrodoidea</taxon>
        <taxon>Aleyrodidae</taxon>
        <taxon>Aleyrodinae</taxon>
        <taxon>Bemisia</taxon>
    </lineage>
</organism>
<dbReference type="KEGG" id="btab:109038499"/>
<dbReference type="InterPro" id="IPR012918">
    <property type="entry name" value="RTP801-like"/>
</dbReference>
<proteinExistence type="inferred from homology"/>
<dbReference type="GO" id="GO:0045926">
    <property type="term" value="P:negative regulation of growth"/>
    <property type="evidence" value="ECO:0007669"/>
    <property type="project" value="UniProtKB-ARBA"/>
</dbReference>
<dbReference type="PANTHER" id="PTHR12478">
    <property type="entry name" value="DNA-DAMAGE-INDUCIBLE TRANSCRIPT 4 PROTEIN DDIT4"/>
    <property type="match status" value="1"/>
</dbReference>
<comment type="function">
    <text evidence="6">Inhibits cell growth by regulating the Tor pathway upstream of the Tsc1-Tsc2 complex and downstream of Akt1. Acts as a cell death activator during head development.</text>
</comment>
<keyword evidence="8" id="KW-1185">Reference proteome</keyword>
<sequence length="161" mass="18304">MEVLHRTESVSKFAVKRKGFVFDETEHLSTCRVLTERLEAELRAAKSEQLSCGEVLLPADLLPRIALDILKMAETEPCGLRGCTIFINYESDNQCRRIGTLKCDPSTVSTFEIHLTLRQDLKASWKSMLPQFIKNFTKGGTIVISGSFSLQRKKLYRSFQD</sequence>
<dbReference type="GO" id="GO:0032006">
    <property type="term" value="P:regulation of TOR signaling"/>
    <property type="evidence" value="ECO:0007669"/>
    <property type="project" value="TreeGrafter"/>
</dbReference>
<evidence type="ECO:0000256" key="3">
    <source>
        <dbReference type="ARBA" id="ARBA00022473"/>
    </source>
</evidence>
<accession>A0A9P0AC91</accession>
<keyword evidence="5" id="KW-0053">Apoptosis</keyword>
<dbReference type="Pfam" id="PF07809">
    <property type="entry name" value="RTP801_C"/>
    <property type="match status" value="1"/>
</dbReference>
<dbReference type="InterPro" id="IPR038281">
    <property type="entry name" value="RTP801-like_C_sf"/>
</dbReference>
<dbReference type="Proteomes" id="UP001152759">
    <property type="component" value="Chromosome 6"/>
</dbReference>
<comment type="similarity">
    <text evidence="2">Belongs to the DDIT4 family.</text>
</comment>
<dbReference type="OrthoDB" id="10018535at2759"/>
<comment type="subcellular location">
    <subcellularLocation>
        <location evidence="1">Cytoplasm</location>
    </subcellularLocation>
</comment>
<evidence type="ECO:0000256" key="5">
    <source>
        <dbReference type="ARBA" id="ARBA00022703"/>
    </source>
</evidence>
<evidence type="ECO:0000256" key="2">
    <source>
        <dbReference type="ARBA" id="ARBA00010670"/>
    </source>
</evidence>
<evidence type="ECO:0000313" key="8">
    <source>
        <dbReference type="Proteomes" id="UP001152759"/>
    </source>
</evidence>
<protein>
    <recommendedName>
        <fullName evidence="9">Protein charybde</fullName>
    </recommendedName>
</protein>
<dbReference type="GO" id="GO:0009968">
    <property type="term" value="P:negative regulation of signal transduction"/>
    <property type="evidence" value="ECO:0007669"/>
    <property type="project" value="InterPro"/>
</dbReference>
<dbReference type="FunFam" id="3.90.470.40:FF:000003">
    <property type="entry name" value="Charybde, isoform E"/>
    <property type="match status" value="1"/>
</dbReference>